<reference evidence="2" key="2">
    <citation type="submission" date="2018-03" db="EMBL/GenBank/DDBJ databases">
        <authorList>
            <person name="Derbyshire K."/>
            <person name="Gray T.A."/>
            <person name="Champion M."/>
        </authorList>
    </citation>
    <scope>NUCLEOTIDE SEQUENCE [LARGE SCALE GENOMIC DNA]</scope>
    <source>
        <strain evidence="2">MKD8</strain>
    </source>
</reference>
<protein>
    <submittedName>
        <fullName evidence="1">Uncharacterized protein</fullName>
    </submittedName>
</protein>
<evidence type="ECO:0000313" key="2">
    <source>
        <dbReference type="Proteomes" id="UP000011200"/>
    </source>
</evidence>
<reference evidence="1 2" key="1">
    <citation type="journal article" date="2013" name="Genome Announc.">
        <title>Draft genome sequence of MKD8, a conjugal recipient Mycobacterium smegmatis strain.</title>
        <authorList>
            <person name="Gray T.A."/>
            <person name="Palumbo M.J."/>
            <person name="Derbyshire K.M."/>
        </authorList>
    </citation>
    <scope>NUCLEOTIDE SEQUENCE [LARGE SCALE GENOMIC DNA]</scope>
    <source>
        <strain evidence="1 2">MKD8</strain>
    </source>
</reference>
<gene>
    <name evidence="1" type="ORF">D806_012220</name>
</gene>
<accession>A0A2U9PKD3</accession>
<dbReference type="EMBL" id="CP027541">
    <property type="protein sequence ID" value="AWT52210.1"/>
    <property type="molecule type" value="Genomic_DNA"/>
</dbReference>
<proteinExistence type="predicted"/>
<organism evidence="1 2">
    <name type="scientific">Mycolicibacterium smegmatis (strain MKD8)</name>
    <name type="common">Mycobacterium smegmatis</name>
    <dbReference type="NCBI Taxonomy" id="1214915"/>
    <lineage>
        <taxon>Bacteria</taxon>
        <taxon>Bacillati</taxon>
        <taxon>Actinomycetota</taxon>
        <taxon>Actinomycetes</taxon>
        <taxon>Mycobacteriales</taxon>
        <taxon>Mycobacteriaceae</taxon>
        <taxon>Mycolicibacterium</taxon>
    </lineage>
</organism>
<evidence type="ECO:0000313" key="1">
    <source>
        <dbReference type="EMBL" id="AWT52210.1"/>
    </source>
</evidence>
<dbReference type="Proteomes" id="UP000011200">
    <property type="component" value="Chromosome"/>
</dbReference>
<dbReference type="AlphaFoldDB" id="A0A2U9PKD3"/>
<sequence>MQNFFMDVEAVVGPLLAELGFRLDETDDTPDRGGTRYIAYYRGKDCKLQIYQSSREGETNCMIAPLSAPNEFGLRSEKWQYLTRFTKRLDLPASELIKIARREYESYSNPLEWVRDRIRANYESAHASIRTKRDD</sequence>
<name>A0A2U9PKD3_MYCSE</name>